<gene>
    <name evidence="1" type="ORF">PHPALM_3206</name>
</gene>
<dbReference type="OrthoDB" id="128750at2759"/>
<dbReference type="InterPro" id="IPR043502">
    <property type="entry name" value="DNA/RNA_pol_sf"/>
</dbReference>
<dbReference type="InterPro" id="IPR050951">
    <property type="entry name" value="Retrovirus_Pol_polyprotein"/>
</dbReference>
<dbReference type="Gene3D" id="3.10.10.10">
    <property type="entry name" value="HIV Type 1 Reverse Transcriptase, subunit A, domain 1"/>
    <property type="match status" value="1"/>
</dbReference>
<accession>A0A2P4YN02</accession>
<dbReference type="PANTHER" id="PTHR37984">
    <property type="entry name" value="PROTEIN CBG26694"/>
    <property type="match status" value="1"/>
</dbReference>
<dbReference type="Gene3D" id="3.30.70.270">
    <property type="match status" value="1"/>
</dbReference>
<organism evidence="1 2">
    <name type="scientific">Phytophthora palmivora</name>
    <dbReference type="NCBI Taxonomy" id="4796"/>
    <lineage>
        <taxon>Eukaryota</taxon>
        <taxon>Sar</taxon>
        <taxon>Stramenopiles</taxon>
        <taxon>Oomycota</taxon>
        <taxon>Peronosporomycetes</taxon>
        <taxon>Peronosporales</taxon>
        <taxon>Peronosporaceae</taxon>
        <taxon>Phytophthora</taxon>
    </lineage>
</organism>
<keyword evidence="2" id="KW-1185">Reference proteome</keyword>
<reference evidence="1 2" key="1">
    <citation type="journal article" date="2017" name="Genome Biol. Evol.">
        <title>Phytophthora megakarya and P. palmivora, closely related causal agents of cacao black pod rot, underwent increases in genome sizes and gene numbers by different mechanisms.</title>
        <authorList>
            <person name="Ali S.S."/>
            <person name="Shao J."/>
            <person name="Lary D.J."/>
            <person name="Kronmiller B."/>
            <person name="Shen D."/>
            <person name="Strem M.D."/>
            <person name="Amoako-Attah I."/>
            <person name="Akrofi A.Y."/>
            <person name="Begoude B.A."/>
            <person name="Ten Hoopen G.M."/>
            <person name="Coulibaly K."/>
            <person name="Kebe B.I."/>
            <person name="Melnick R.L."/>
            <person name="Guiltinan M.J."/>
            <person name="Tyler B.M."/>
            <person name="Meinhardt L.W."/>
            <person name="Bailey B.A."/>
        </authorList>
    </citation>
    <scope>NUCLEOTIDE SEQUENCE [LARGE SCALE GENOMIC DNA]</scope>
    <source>
        <strain evidence="2">sbr112.9</strain>
    </source>
</reference>
<dbReference type="AlphaFoldDB" id="A0A2P4YN02"/>
<sequence>MVQFIFFTLNTGSVITHRFEVIEVSHDAMVIGGDIMNALGLVLDFKDKIVQWDEYRYRLNTGRGGTTRDASGTDEDQENEHADEIKEIADGVEPEQLLPDLLDTKLAQRYLDLLIEHRKLYDGHLGRMRFEDYLIPLSPDYKPVHAKIYAIPRSQETKANEAIQRLINAKVLEQIYDSEMASPAFFLVKKDGSLRLLIDYRWLNKYLRRSPYYVPRICEILMRLAKAKST</sequence>
<protein>
    <submittedName>
        <fullName evidence="1">Pol protein</fullName>
    </submittedName>
</protein>
<dbReference type="InterPro" id="IPR043128">
    <property type="entry name" value="Rev_trsase/Diguanyl_cyclase"/>
</dbReference>
<evidence type="ECO:0000313" key="1">
    <source>
        <dbReference type="EMBL" id="POM79178.1"/>
    </source>
</evidence>
<dbReference type="SUPFAM" id="SSF56672">
    <property type="entry name" value="DNA/RNA polymerases"/>
    <property type="match status" value="1"/>
</dbReference>
<evidence type="ECO:0000313" key="2">
    <source>
        <dbReference type="Proteomes" id="UP000237271"/>
    </source>
</evidence>
<name>A0A2P4YN02_9STRA</name>
<comment type="caution">
    <text evidence="1">The sequence shown here is derived from an EMBL/GenBank/DDBJ whole genome shotgun (WGS) entry which is preliminary data.</text>
</comment>
<dbReference type="EMBL" id="NCKW01001830">
    <property type="protein sequence ID" value="POM79178.1"/>
    <property type="molecule type" value="Genomic_DNA"/>
</dbReference>
<proteinExistence type="predicted"/>
<dbReference type="PANTHER" id="PTHR37984:SF5">
    <property type="entry name" value="PROTEIN NYNRIN-LIKE"/>
    <property type="match status" value="1"/>
</dbReference>
<dbReference type="Proteomes" id="UP000237271">
    <property type="component" value="Unassembled WGS sequence"/>
</dbReference>